<comment type="caution">
    <text evidence="3">The sequence shown here is derived from an EMBL/GenBank/DDBJ whole genome shotgun (WGS) entry which is preliminary data.</text>
</comment>
<name>A0ABD5URI3_9EURY</name>
<evidence type="ECO:0000313" key="3">
    <source>
        <dbReference type="EMBL" id="MFC6892149.1"/>
    </source>
</evidence>
<protein>
    <submittedName>
        <fullName evidence="3">Type IV pilin</fullName>
    </submittedName>
</protein>
<dbReference type="RefSeq" id="WP_379741775.1">
    <property type="nucleotide sequence ID" value="NZ_JBHSVN010000001.1"/>
</dbReference>
<feature type="transmembrane region" description="Helical" evidence="1">
    <location>
        <begin position="33"/>
        <end position="59"/>
    </location>
</feature>
<reference evidence="3 4" key="1">
    <citation type="journal article" date="2019" name="Int. J. Syst. Evol. Microbiol.">
        <title>The Global Catalogue of Microorganisms (GCM) 10K type strain sequencing project: providing services to taxonomists for standard genome sequencing and annotation.</title>
        <authorList>
            <consortium name="The Broad Institute Genomics Platform"/>
            <consortium name="The Broad Institute Genome Sequencing Center for Infectious Disease"/>
            <person name="Wu L."/>
            <person name="Ma J."/>
        </authorList>
    </citation>
    <scope>NUCLEOTIDE SEQUENCE [LARGE SCALE GENOMIC DNA]</scope>
    <source>
        <strain evidence="3 4">SKJ47</strain>
    </source>
</reference>
<dbReference type="EMBL" id="JBHSXL010000004">
    <property type="protein sequence ID" value="MFC6892149.1"/>
    <property type="molecule type" value="Genomic_DNA"/>
</dbReference>
<keyword evidence="1" id="KW-0812">Transmembrane</keyword>
<sequence>MLGTVARLLVLAEGVLGSLKVPIDATGTDRAASAPIGIILMVGLTVIVAGVLATTVLGIDVATIADRAGEILTGDGDADYSFV</sequence>
<dbReference type="Proteomes" id="UP001596296">
    <property type="component" value="Unassembled WGS sequence"/>
</dbReference>
<organism evidence="3 4">
    <name type="scientific">Halopenitus salinus</name>
    <dbReference type="NCBI Taxonomy" id="1198295"/>
    <lineage>
        <taxon>Archaea</taxon>
        <taxon>Methanobacteriati</taxon>
        <taxon>Methanobacteriota</taxon>
        <taxon>Stenosarchaea group</taxon>
        <taxon>Halobacteria</taxon>
        <taxon>Halobacteriales</taxon>
        <taxon>Haloferacaceae</taxon>
        <taxon>Halopenitus</taxon>
    </lineage>
</organism>
<proteinExistence type="predicted"/>
<evidence type="ECO:0000256" key="1">
    <source>
        <dbReference type="SAM" id="Phobius"/>
    </source>
</evidence>
<accession>A0ABD5URI3</accession>
<gene>
    <name evidence="3" type="ORF">ACFQE9_05905</name>
</gene>
<dbReference type="AlphaFoldDB" id="A0ABD5URI3"/>
<dbReference type="InterPro" id="IPR012859">
    <property type="entry name" value="Pilin_N_archaeal"/>
</dbReference>
<keyword evidence="1" id="KW-1133">Transmembrane helix</keyword>
<keyword evidence="1" id="KW-0472">Membrane</keyword>
<evidence type="ECO:0000259" key="2">
    <source>
        <dbReference type="Pfam" id="PF07790"/>
    </source>
</evidence>
<evidence type="ECO:0000313" key="4">
    <source>
        <dbReference type="Proteomes" id="UP001596296"/>
    </source>
</evidence>
<feature type="domain" description="Archaeal Type IV pilin N-terminal" evidence="2">
    <location>
        <begin position="31"/>
        <end position="62"/>
    </location>
</feature>
<dbReference type="Pfam" id="PF07790">
    <property type="entry name" value="Pilin_N"/>
    <property type="match status" value="1"/>
</dbReference>
<keyword evidence="4" id="KW-1185">Reference proteome</keyword>